<protein>
    <recommendedName>
        <fullName evidence="1">Bro-N domain-containing protein</fullName>
    </recommendedName>
</protein>
<proteinExistence type="predicted"/>
<dbReference type="PROSITE" id="PS51750">
    <property type="entry name" value="BRO_N"/>
    <property type="match status" value="1"/>
</dbReference>
<gene>
    <name evidence="2" type="ORF">JJB09_11330</name>
</gene>
<evidence type="ECO:0000259" key="1">
    <source>
        <dbReference type="PROSITE" id="PS51750"/>
    </source>
</evidence>
<dbReference type="InterPro" id="IPR003497">
    <property type="entry name" value="BRO_N_domain"/>
</dbReference>
<name>A0A937CKY5_9HYPH</name>
<keyword evidence="3" id="KW-1185">Reference proteome</keyword>
<accession>A0A937CKY5</accession>
<dbReference type="EMBL" id="JAEQNC010000005">
    <property type="protein sequence ID" value="MBL0372620.1"/>
    <property type="molecule type" value="Genomic_DNA"/>
</dbReference>
<dbReference type="Pfam" id="PF02498">
    <property type="entry name" value="Bro-N"/>
    <property type="match status" value="1"/>
</dbReference>
<reference evidence="2" key="1">
    <citation type="submission" date="2021-01" db="EMBL/GenBank/DDBJ databases">
        <title>Rhizobium sp. strain KVB221 16S ribosomal RNA gene Genome sequencing and assembly.</title>
        <authorList>
            <person name="Kang M."/>
        </authorList>
    </citation>
    <scope>NUCLEOTIDE SEQUENCE</scope>
    <source>
        <strain evidence="2">KVB221</strain>
    </source>
</reference>
<dbReference type="AlphaFoldDB" id="A0A937CKY5"/>
<comment type="caution">
    <text evidence="2">The sequence shown here is derived from an EMBL/GenBank/DDBJ whole genome shotgun (WGS) entry which is preliminary data.</text>
</comment>
<organism evidence="2 3">
    <name type="scientific">Rhizobium setariae</name>
    <dbReference type="NCBI Taxonomy" id="2801340"/>
    <lineage>
        <taxon>Bacteria</taxon>
        <taxon>Pseudomonadati</taxon>
        <taxon>Pseudomonadota</taxon>
        <taxon>Alphaproteobacteria</taxon>
        <taxon>Hyphomicrobiales</taxon>
        <taxon>Rhizobiaceae</taxon>
        <taxon>Rhizobium/Agrobacterium group</taxon>
        <taxon>Rhizobium</taxon>
    </lineage>
</organism>
<sequence length="91" mass="10531">MHECALYRLIMRSDKPEAAQFQDWVSEVVLPTIRRDGGYILGKEKVVTGEMSEDVALEWISDTVDLTPNTREPLINMGDRHGEEAYQVHWR</sequence>
<evidence type="ECO:0000313" key="3">
    <source>
        <dbReference type="Proteomes" id="UP000633219"/>
    </source>
</evidence>
<feature type="domain" description="Bro-N" evidence="1">
    <location>
        <begin position="1"/>
        <end position="37"/>
    </location>
</feature>
<dbReference type="Proteomes" id="UP000633219">
    <property type="component" value="Unassembled WGS sequence"/>
</dbReference>
<evidence type="ECO:0000313" key="2">
    <source>
        <dbReference type="EMBL" id="MBL0372620.1"/>
    </source>
</evidence>